<name>A0A834BCY4_9CHIR</name>
<proteinExistence type="predicted"/>
<accession>A0A834BCY4</accession>
<dbReference type="EMBL" id="JABVXQ010000002">
    <property type="protein sequence ID" value="KAF6125495.1"/>
    <property type="molecule type" value="Genomic_DNA"/>
</dbReference>
<evidence type="ECO:0000313" key="1">
    <source>
        <dbReference type="EMBL" id="KAF6125495.1"/>
    </source>
</evidence>
<sequence>MRAIRLLSTKQGKQQNVLWLLPTVILLEKKDSIKSKKGPVCYSSYRLISPPLYPLIFLLKKRRTGGPEQAAFFKTECGMYSDNCKCKVYVYMGVALSSSVRANFAKWTLYFRKVSRVRHSSTHIHHLPSCRAWFRQTLL</sequence>
<evidence type="ECO:0000313" key="2">
    <source>
        <dbReference type="Proteomes" id="UP000664940"/>
    </source>
</evidence>
<gene>
    <name evidence="1" type="ORF">HJG60_009926</name>
</gene>
<protein>
    <submittedName>
        <fullName evidence="1">Uncharacterized protein</fullName>
    </submittedName>
</protein>
<dbReference type="AlphaFoldDB" id="A0A834BCY4"/>
<reference evidence="1 2" key="1">
    <citation type="journal article" date="2020" name="Nature">
        <title>Six reference-quality genomes reveal evolution of bat adaptations.</title>
        <authorList>
            <person name="Jebb D."/>
            <person name="Huang Z."/>
            <person name="Pippel M."/>
            <person name="Hughes G.M."/>
            <person name="Lavrichenko K."/>
            <person name="Devanna P."/>
            <person name="Winkler S."/>
            <person name="Jermiin L.S."/>
            <person name="Skirmuntt E.C."/>
            <person name="Katzourakis A."/>
            <person name="Burkitt-Gray L."/>
            <person name="Ray D.A."/>
            <person name="Sullivan K.A.M."/>
            <person name="Roscito J.G."/>
            <person name="Kirilenko B.M."/>
            <person name="Davalos L.M."/>
            <person name="Corthals A.P."/>
            <person name="Power M.L."/>
            <person name="Jones G."/>
            <person name="Ransome R.D."/>
            <person name="Dechmann D.K.N."/>
            <person name="Locatelli A.G."/>
            <person name="Puechmaille S.J."/>
            <person name="Fedrigo O."/>
            <person name="Jarvis E.D."/>
            <person name="Hiller M."/>
            <person name="Vernes S.C."/>
            <person name="Myers E.W."/>
            <person name="Teeling E.C."/>
        </authorList>
    </citation>
    <scope>NUCLEOTIDE SEQUENCE [LARGE SCALE GENOMIC DNA]</scope>
    <source>
        <strain evidence="1">Bat1K_MPI-CBG_1</strain>
    </source>
</reference>
<organism evidence="1 2">
    <name type="scientific">Phyllostomus discolor</name>
    <name type="common">pale spear-nosed bat</name>
    <dbReference type="NCBI Taxonomy" id="89673"/>
    <lineage>
        <taxon>Eukaryota</taxon>
        <taxon>Metazoa</taxon>
        <taxon>Chordata</taxon>
        <taxon>Craniata</taxon>
        <taxon>Vertebrata</taxon>
        <taxon>Euteleostomi</taxon>
        <taxon>Mammalia</taxon>
        <taxon>Eutheria</taxon>
        <taxon>Laurasiatheria</taxon>
        <taxon>Chiroptera</taxon>
        <taxon>Yangochiroptera</taxon>
        <taxon>Phyllostomidae</taxon>
        <taxon>Phyllostominae</taxon>
        <taxon>Phyllostomus</taxon>
    </lineage>
</organism>
<dbReference type="Proteomes" id="UP000664940">
    <property type="component" value="Unassembled WGS sequence"/>
</dbReference>
<comment type="caution">
    <text evidence="1">The sequence shown here is derived from an EMBL/GenBank/DDBJ whole genome shotgun (WGS) entry which is preliminary data.</text>
</comment>